<accession>A0ABS3KKX2</accession>
<reference evidence="2 3" key="1">
    <citation type="submission" date="2020-09" db="EMBL/GenBank/DDBJ databases">
        <title>Roseomonas.</title>
        <authorList>
            <person name="Zhu W."/>
        </authorList>
    </citation>
    <scope>NUCLEOTIDE SEQUENCE [LARGE SCALE GENOMIC DNA]</scope>
    <source>
        <strain evidence="2 3">573</strain>
    </source>
</reference>
<dbReference type="EMBL" id="JACTNG010000002">
    <property type="protein sequence ID" value="MBO1078105.1"/>
    <property type="molecule type" value="Genomic_DNA"/>
</dbReference>
<feature type="transmembrane region" description="Helical" evidence="1">
    <location>
        <begin position="57"/>
        <end position="76"/>
    </location>
</feature>
<dbReference type="Proteomes" id="UP001518989">
    <property type="component" value="Unassembled WGS sequence"/>
</dbReference>
<evidence type="ECO:0000256" key="1">
    <source>
        <dbReference type="SAM" id="Phobius"/>
    </source>
</evidence>
<feature type="transmembrane region" description="Helical" evidence="1">
    <location>
        <begin position="20"/>
        <end position="37"/>
    </location>
</feature>
<name>A0ABS3KKX2_9PROT</name>
<protein>
    <submittedName>
        <fullName evidence="2">Uncharacterized protein</fullName>
    </submittedName>
</protein>
<sequence>MSGIFGNWRHPMRYPEFMEYGMALAGFAQTLIAWYIGAAELGTRHSLIWTIVFNPQTWGSIGVTLALLHLYGLWLPAGRLGQWMRLTAAHLSCAFWMHFVGTTTALALWDDNATMPTLAAAALVAPYSAFVVCVRLRKEWQ</sequence>
<keyword evidence="1" id="KW-1133">Transmembrane helix</keyword>
<evidence type="ECO:0000313" key="3">
    <source>
        <dbReference type="Proteomes" id="UP001518989"/>
    </source>
</evidence>
<dbReference type="RefSeq" id="WP_207415548.1">
    <property type="nucleotide sequence ID" value="NZ_CP061177.1"/>
</dbReference>
<proteinExistence type="predicted"/>
<gene>
    <name evidence="2" type="ORF">IAI61_03610</name>
</gene>
<keyword evidence="3" id="KW-1185">Reference proteome</keyword>
<feature type="transmembrane region" description="Helical" evidence="1">
    <location>
        <begin position="115"/>
        <end position="136"/>
    </location>
</feature>
<keyword evidence="1" id="KW-0812">Transmembrane</keyword>
<evidence type="ECO:0000313" key="2">
    <source>
        <dbReference type="EMBL" id="MBO1078105.1"/>
    </source>
</evidence>
<organism evidence="2 3">
    <name type="scientific">Roseomonas haemaphysalidis</name>
    <dbReference type="NCBI Taxonomy" id="2768162"/>
    <lineage>
        <taxon>Bacteria</taxon>
        <taxon>Pseudomonadati</taxon>
        <taxon>Pseudomonadota</taxon>
        <taxon>Alphaproteobacteria</taxon>
        <taxon>Acetobacterales</taxon>
        <taxon>Roseomonadaceae</taxon>
        <taxon>Roseomonas</taxon>
    </lineage>
</organism>
<feature type="transmembrane region" description="Helical" evidence="1">
    <location>
        <begin position="88"/>
        <end position="109"/>
    </location>
</feature>
<comment type="caution">
    <text evidence="2">The sequence shown here is derived from an EMBL/GenBank/DDBJ whole genome shotgun (WGS) entry which is preliminary data.</text>
</comment>
<keyword evidence="1" id="KW-0472">Membrane</keyword>